<proteinExistence type="predicted"/>
<comment type="caution">
    <text evidence="1">The sequence shown here is derived from an EMBL/GenBank/DDBJ whole genome shotgun (WGS) entry which is preliminary data.</text>
</comment>
<dbReference type="Proteomes" id="UP001163321">
    <property type="component" value="Chromosome 6"/>
</dbReference>
<evidence type="ECO:0000313" key="2">
    <source>
        <dbReference type="Proteomes" id="UP001163321"/>
    </source>
</evidence>
<protein>
    <submittedName>
        <fullName evidence="1">Uncharacterized protein</fullName>
    </submittedName>
</protein>
<accession>A0ACC0VV79</accession>
<organism evidence="1 2">
    <name type="scientific">Peronosclerospora sorghi</name>
    <dbReference type="NCBI Taxonomy" id="230839"/>
    <lineage>
        <taxon>Eukaryota</taxon>
        <taxon>Sar</taxon>
        <taxon>Stramenopiles</taxon>
        <taxon>Oomycota</taxon>
        <taxon>Peronosporomycetes</taxon>
        <taxon>Peronosporales</taxon>
        <taxon>Peronosporaceae</taxon>
        <taxon>Peronosclerospora</taxon>
    </lineage>
</organism>
<sequence length="68" mass="7598">MTGLGKIVARDVTILVPFATDGYPAAIWDKITGAIHPEVVEYGETYYDVRAKLQREWQATGFGRKLVN</sequence>
<dbReference type="EMBL" id="CM047585">
    <property type="protein sequence ID" value="KAI9909860.1"/>
    <property type="molecule type" value="Genomic_DNA"/>
</dbReference>
<name>A0ACC0VV79_9STRA</name>
<reference evidence="1 2" key="1">
    <citation type="journal article" date="2022" name="bioRxiv">
        <title>The genome of the oomycete Peronosclerospora sorghi, a cosmopolitan pathogen of maize and sorghum, is inflated with dispersed pseudogenes.</title>
        <authorList>
            <person name="Fletcher K."/>
            <person name="Martin F."/>
            <person name="Isakeit T."/>
            <person name="Cavanaugh K."/>
            <person name="Magill C."/>
            <person name="Michelmore R."/>
        </authorList>
    </citation>
    <scope>NUCLEOTIDE SEQUENCE [LARGE SCALE GENOMIC DNA]</scope>
    <source>
        <strain evidence="1">P6</strain>
    </source>
</reference>
<evidence type="ECO:0000313" key="1">
    <source>
        <dbReference type="EMBL" id="KAI9909860.1"/>
    </source>
</evidence>
<keyword evidence="2" id="KW-1185">Reference proteome</keyword>
<gene>
    <name evidence="1" type="ORF">PsorP6_010018</name>
</gene>